<evidence type="ECO:0000313" key="3">
    <source>
        <dbReference type="Proteomes" id="UP000618240"/>
    </source>
</evidence>
<sequence>MKKLSTFLLICFGFLIISAQEKEKSPYYIDNDSITMTVIMKHQQTNPVDSIQGKVMKQGFYKKLKSSHSKIVSWNVVMGIGQIITLKFKPQYLREINQVFESGAWGGFNTEFYPTYDFLPVYPKMLEKEKNINSKK</sequence>
<proteinExistence type="predicted"/>
<comment type="caution">
    <text evidence="2">The sequence shown here is derived from an EMBL/GenBank/DDBJ whole genome shotgun (WGS) entry which is preliminary data.</text>
</comment>
<protein>
    <recommendedName>
        <fullName evidence="4">DUF4359 domain-containing protein</fullName>
    </recommendedName>
</protein>
<feature type="signal peptide" evidence="1">
    <location>
        <begin position="1"/>
        <end position="19"/>
    </location>
</feature>
<dbReference type="EMBL" id="JAERSE020000003">
    <property type="protein sequence ID" value="MCA6067952.1"/>
    <property type="molecule type" value="Genomic_DNA"/>
</dbReference>
<name>A0ABS8A3G9_9FLAO</name>
<evidence type="ECO:0000256" key="1">
    <source>
        <dbReference type="SAM" id="SignalP"/>
    </source>
</evidence>
<evidence type="ECO:0008006" key="4">
    <source>
        <dbReference type="Google" id="ProtNLM"/>
    </source>
</evidence>
<dbReference type="Proteomes" id="UP000618240">
    <property type="component" value="Unassembled WGS sequence"/>
</dbReference>
<organism evidence="2 3">
    <name type="scientific">Chryseobacterium tagetis</name>
    <dbReference type="NCBI Taxonomy" id="2801334"/>
    <lineage>
        <taxon>Bacteria</taxon>
        <taxon>Pseudomonadati</taxon>
        <taxon>Bacteroidota</taxon>
        <taxon>Flavobacteriia</taxon>
        <taxon>Flavobacteriales</taxon>
        <taxon>Weeksellaceae</taxon>
        <taxon>Chryseobacterium group</taxon>
        <taxon>Chryseobacterium</taxon>
    </lineage>
</organism>
<reference evidence="2 3" key="1">
    <citation type="submission" date="2021-09" db="EMBL/GenBank/DDBJ databases">
        <title>Genome sequencing and assembly of Chryseobacterium sp. RG1.</title>
        <authorList>
            <person name="Chhetri G."/>
        </authorList>
    </citation>
    <scope>NUCLEOTIDE SEQUENCE [LARGE SCALE GENOMIC DNA]</scope>
    <source>
        <strain evidence="2 3">RG1</strain>
    </source>
</reference>
<dbReference type="RefSeq" id="WP_225689057.1">
    <property type="nucleotide sequence ID" value="NZ_JAERSE020000003.1"/>
</dbReference>
<keyword evidence="3" id="KW-1185">Reference proteome</keyword>
<gene>
    <name evidence="2" type="ORF">JI747_012225</name>
</gene>
<keyword evidence="1" id="KW-0732">Signal</keyword>
<accession>A0ABS8A3G9</accession>
<feature type="chain" id="PRO_5047134416" description="DUF4359 domain-containing protein" evidence="1">
    <location>
        <begin position="20"/>
        <end position="136"/>
    </location>
</feature>
<evidence type="ECO:0000313" key="2">
    <source>
        <dbReference type="EMBL" id="MCA6067952.1"/>
    </source>
</evidence>